<protein>
    <submittedName>
        <fullName evidence="1">Uncharacterized protein</fullName>
    </submittedName>
</protein>
<dbReference type="EMBL" id="JACJQB010000014">
    <property type="protein sequence ID" value="MBD2188328.1"/>
    <property type="molecule type" value="Genomic_DNA"/>
</dbReference>
<keyword evidence="2" id="KW-1185">Reference proteome</keyword>
<sequence>MNAKSLQAQALKLPLPERWQLVQSLLTSIQQETQNFADNQTSTDVTNFWISKLVGVIQPPETDSKEQYINYLEEKYQ</sequence>
<organism evidence="1 2">
    <name type="scientific">Pseudanabaena mucicola FACHB-723</name>
    <dbReference type="NCBI Taxonomy" id="2692860"/>
    <lineage>
        <taxon>Bacteria</taxon>
        <taxon>Bacillati</taxon>
        <taxon>Cyanobacteriota</taxon>
        <taxon>Cyanophyceae</taxon>
        <taxon>Pseudanabaenales</taxon>
        <taxon>Pseudanabaenaceae</taxon>
        <taxon>Pseudanabaena</taxon>
    </lineage>
</organism>
<comment type="caution">
    <text evidence="1">The sequence shown here is derived from an EMBL/GenBank/DDBJ whole genome shotgun (WGS) entry which is preliminary data.</text>
</comment>
<name>A0ABR7ZWK2_9CYAN</name>
<dbReference type="Proteomes" id="UP000642094">
    <property type="component" value="Unassembled WGS sequence"/>
</dbReference>
<reference evidence="1 2" key="1">
    <citation type="journal article" date="2020" name="ISME J.">
        <title>Comparative genomics reveals insights into cyanobacterial evolution and habitat adaptation.</title>
        <authorList>
            <person name="Chen M.Y."/>
            <person name="Teng W.K."/>
            <person name="Zhao L."/>
            <person name="Hu C.X."/>
            <person name="Zhou Y.K."/>
            <person name="Han B.P."/>
            <person name="Song L.R."/>
            <person name="Shu W.S."/>
        </authorList>
    </citation>
    <scope>NUCLEOTIDE SEQUENCE [LARGE SCALE GENOMIC DNA]</scope>
    <source>
        <strain evidence="1 2">FACHB-723</strain>
    </source>
</reference>
<dbReference type="RefSeq" id="WP_190403180.1">
    <property type="nucleotide sequence ID" value="NZ_JACJQB010000014.1"/>
</dbReference>
<evidence type="ECO:0000313" key="1">
    <source>
        <dbReference type="EMBL" id="MBD2188328.1"/>
    </source>
</evidence>
<evidence type="ECO:0000313" key="2">
    <source>
        <dbReference type="Proteomes" id="UP000642094"/>
    </source>
</evidence>
<accession>A0ABR7ZWK2</accession>
<gene>
    <name evidence="1" type="ORF">H6F41_09245</name>
</gene>
<proteinExistence type="predicted"/>